<dbReference type="SUPFAM" id="SSF69318">
    <property type="entry name" value="Integrin alpha N-terminal domain"/>
    <property type="match status" value="1"/>
</dbReference>
<reference evidence="4" key="1">
    <citation type="journal article" date="2019" name="Int. J. Syst. Evol. Microbiol.">
        <title>The Global Catalogue of Microorganisms (GCM) 10K type strain sequencing project: providing services to taxonomists for standard genome sequencing and annotation.</title>
        <authorList>
            <consortium name="The Broad Institute Genomics Platform"/>
            <consortium name="The Broad Institute Genome Sequencing Center for Infectious Disease"/>
            <person name="Wu L."/>
            <person name="Ma J."/>
        </authorList>
    </citation>
    <scope>NUCLEOTIDE SEQUENCE [LARGE SCALE GENOMIC DNA]</scope>
    <source>
        <strain evidence="4">JCM 4586</strain>
    </source>
</reference>
<dbReference type="Gene3D" id="3.60.10.10">
    <property type="entry name" value="Endonuclease/exonuclease/phosphatase"/>
    <property type="match status" value="1"/>
</dbReference>
<dbReference type="Gene3D" id="2.40.128.340">
    <property type="match status" value="4"/>
</dbReference>
<gene>
    <name evidence="3" type="ORF">GCM10010324_20790</name>
</gene>
<dbReference type="SUPFAM" id="SSF56219">
    <property type="entry name" value="DNase I-like"/>
    <property type="match status" value="1"/>
</dbReference>
<keyword evidence="1 2" id="KW-0732">Signal</keyword>
<dbReference type="InterPro" id="IPR036691">
    <property type="entry name" value="Endo/exonu/phosph_ase_sf"/>
</dbReference>
<evidence type="ECO:0000256" key="2">
    <source>
        <dbReference type="SAM" id="SignalP"/>
    </source>
</evidence>
<dbReference type="InterPro" id="IPR028994">
    <property type="entry name" value="Integrin_alpha_N"/>
</dbReference>
<dbReference type="InterPro" id="IPR013517">
    <property type="entry name" value="FG-GAP"/>
</dbReference>
<dbReference type="PANTHER" id="PTHR46580">
    <property type="entry name" value="SENSOR KINASE-RELATED"/>
    <property type="match status" value="1"/>
</dbReference>
<protein>
    <recommendedName>
        <fullName evidence="5">Endonuclease/exonuclease/phosphatase domain-containing protein</fullName>
    </recommendedName>
</protein>
<sequence length="712" mass="75952">MKYRLRTLLTSLTGVCALLIPVYSAAAQAAGPEKGRSAVSAAAVRGQSPPALLAEPELRVVSWNICGEAGGVRGEAGYCPYRNDPQAKADQIAQVVAERNANAVMLQEVCGEAPGSHMERLRAALGSGWSIAHAPGARPGGTANCRGGLSGTLGVGIAVKGSVTETTATNTVPGGGDQQTLPILCVRVEGWSTRICTTHILSDPTDPRRPGQIQNVKNEIWPDRYQLVLGGDFNMFPDTTELKPISDEFDECDRRSYGPGDTVNEVTHHSWDERGGHVWRKRDHIFASWGEAGSQFTSCEVDGIRMDTTENAPNSGLPNGYSDHAPIVGYLKPPRHLSTSGDFDGDGKADLAVLYGQGKTSDGHNRSSLWISNGSGTGAETGFAAPREVWDSGADSWNWSASALTSGDFDGDGKADLGVLYNYGKEGDRNRTALWAFKGIPNGFEAPRKVWDSRDDTTVPSWNWSTSKLVAGDFNGDGKADVGVLYDYGKTTSGNRTGLWTFTSNGSGFGKPRLAWDSSTDPVKSWNWAASKPVAGDFNGDGKTDLAVLYDYGKTTSGNRTGLWTFTGTGSEFASPKQVWDSGSESWNWTASKPVAGDFNGDGKADIGVLYDYGRTASGNRTGLWTFTGGGSGFGKPRLAWDSSADPVKSWNWTVSEPVAGDFNGDGRADLAVLYDYGNTANGRNRTALWSFAGRGTDFATPQANWDSSTTQ</sequence>
<dbReference type="EMBL" id="BMUT01000003">
    <property type="protein sequence ID" value="GGX75231.1"/>
    <property type="molecule type" value="Genomic_DNA"/>
</dbReference>
<comment type="caution">
    <text evidence="3">The sequence shown here is derived from an EMBL/GenBank/DDBJ whole genome shotgun (WGS) entry which is preliminary data.</text>
</comment>
<proteinExistence type="predicted"/>
<keyword evidence="4" id="KW-1185">Reference proteome</keyword>
<dbReference type="Pfam" id="PF13517">
    <property type="entry name" value="FG-GAP_3"/>
    <property type="match status" value="2"/>
</dbReference>
<dbReference type="PANTHER" id="PTHR46580:SF4">
    <property type="entry name" value="ATP_GTP-BINDING PROTEIN"/>
    <property type="match status" value="1"/>
</dbReference>
<dbReference type="Proteomes" id="UP000659223">
    <property type="component" value="Unassembled WGS sequence"/>
</dbReference>
<feature type="chain" id="PRO_5045203194" description="Endonuclease/exonuclease/phosphatase domain-containing protein" evidence="2">
    <location>
        <begin position="30"/>
        <end position="712"/>
    </location>
</feature>
<evidence type="ECO:0000313" key="4">
    <source>
        <dbReference type="Proteomes" id="UP000659223"/>
    </source>
</evidence>
<organism evidence="3 4">
    <name type="scientific">Streptomyces hiroshimensis</name>
    <dbReference type="NCBI Taxonomy" id="66424"/>
    <lineage>
        <taxon>Bacteria</taxon>
        <taxon>Bacillati</taxon>
        <taxon>Actinomycetota</taxon>
        <taxon>Actinomycetes</taxon>
        <taxon>Kitasatosporales</taxon>
        <taxon>Streptomycetaceae</taxon>
        <taxon>Streptomyces</taxon>
    </lineage>
</organism>
<name>A0ABQ2Y9A8_9ACTN</name>
<evidence type="ECO:0008006" key="5">
    <source>
        <dbReference type="Google" id="ProtNLM"/>
    </source>
</evidence>
<dbReference type="RefSeq" id="WP_190021346.1">
    <property type="nucleotide sequence ID" value="NZ_BMUT01000003.1"/>
</dbReference>
<dbReference type="Pfam" id="PF01839">
    <property type="entry name" value="FG-GAP"/>
    <property type="match status" value="1"/>
</dbReference>
<feature type="signal peptide" evidence="2">
    <location>
        <begin position="1"/>
        <end position="29"/>
    </location>
</feature>
<evidence type="ECO:0000313" key="3">
    <source>
        <dbReference type="EMBL" id="GGX75231.1"/>
    </source>
</evidence>
<accession>A0ABQ2Y9A8</accession>
<evidence type="ECO:0000256" key="1">
    <source>
        <dbReference type="ARBA" id="ARBA00022729"/>
    </source>
</evidence>